<feature type="compositionally biased region" description="Polar residues" evidence="1">
    <location>
        <begin position="84"/>
        <end position="107"/>
    </location>
</feature>
<evidence type="ECO:0008006" key="4">
    <source>
        <dbReference type="Google" id="ProtNLM"/>
    </source>
</evidence>
<protein>
    <recommendedName>
        <fullName evidence="4">LPXTG-motif cell wall anchor domain protein</fullName>
    </recommendedName>
</protein>
<feature type="region of interest" description="Disordered" evidence="1">
    <location>
        <begin position="417"/>
        <end position="564"/>
    </location>
</feature>
<evidence type="ECO:0000256" key="1">
    <source>
        <dbReference type="SAM" id="MobiDB-lite"/>
    </source>
</evidence>
<feature type="region of interest" description="Disordered" evidence="1">
    <location>
        <begin position="725"/>
        <end position="981"/>
    </location>
</feature>
<feature type="region of interest" description="Disordered" evidence="1">
    <location>
        <begin position="599"/>
        <end position="627"/>
    </location>
</feature>
<feature type="compositionally biased region" description="Basic and acidic residues" evidence="1">
    <location>
        <begin position="828"/>
        <end position="848"/>
    </location>
</feature>
<feature type="compositionally biased region" description="Basic and acidic residues" evidence="1">
    <location>
        <begin position="927"/>
        <end position="939"/>
    </location>
</feature>
<feature type="region of interest" description="Disordered" evidence="1">
    <location>
        <begin position="673"/>
        <end position="698"/>
    </location>
</feature>
<evidence type="ECO:0000313" key="3">
    <source>
        <dbReference type="Proteomes" id="UP000039046"/>
    </source>
</evidence>
<feature type="compositionally biased region" description="Polar residues" evidence="1">
    <location>
        <begin position="616"/>
        <end position="627"/>
    </location>
</feature>
<keyword evidence="3" id="KW-1185">Reference proteome</keyword>
<proteinExistence type="predicted"/>
<feature type="compositionally biased region" description="Low complexity" evidence="1">
    <location>
        <begin position="206"/>
        <end position="218"/>
    </location>
</feature>
<feature type="region of interest" description="Disordered" evidence="1">
    <location>
        <begin position="75"/>
        <end position="125"/>
    </location>
</feature>
<feature type="region of interest" description="Disordered" evidence="1">
    <location>
        <begin position="32"/>
        <end position="59"/>
    </location>
</feature>
<feature type="compositionally biased region" description="Low complexity" evidence="1">
    <location>
        <begin position="735"/>
        <end position="758"/>
    </location>
</feature>
<dbReference type="STRING" id="1531966.A0A0A1SX90"/>
<feature type="compositionally biased region" description="Polar residues" evidence="1">
    <location>
        <begin position="877"/>
        <end position="897"/>
    </location>
</feature>
<dbReference type="Proteomes" id="UP000039046">
    <property type="component" value="Unassembled WGS sequence"/>
</dbReference>
<organism evidence="2 3">
    <name type="scientific">[Torrubiella] hemipterigena</name>
    <dbReference type="NCBI Taxonomy" id="1531966"/>
    <lineage>
        <taxon>Eukaryota</taxon>
        <taxon>Fungi</taxon>
        <taxon>Dikarya</taxon>
        <taxon>Ascomycota</taxon>
        <taxon>Pezizomycotina</taxon>
        <taxon>Sordariomycetes</taxon>
        <taxon>Hypocreomycetidae</taxon>
        <taxon>Hypocreales</taxon>
        <taxon>Clavicipitaceae</taxon>
        <taxon>Clavicipitaceae incertae sedis</taxon>
        <taxon>'Torrubiella' clade</taxon>
    </lineage>
</organism>
<name>A0A0A1SX90_9HYPO</name>
<feature type="compositionally biased region" description="Low complexity" evidence="1">
    <location>
        <begin position="554"/>
        <end position="564"/>
    </location>
</feature>
<feature type="compositionally biased region" description="Low complexity" evidence="1">
    <location>
        <begin position="603"/>
        <end position="615"/>
    </location>
</feature>
<feature type="compositionally biased region" description="Low complexity" evidence="1">
    <location>
        <begin position="675"/>
        <end position="693"/>
    </location>
</feature>
<accession>A0A0A1SX90</accession>
<dbReference type="HOGENOM" id="CLU_003899_1_0_1"/>
<feature type="compositionally biased region" description="Low complexity" evidence="1">
    <location>
        <begin position="444"/>
        <end position="455"/>
    </location>
</feature>
<feature type="compositionally biased region" description="Low complexity" evidence="1">
    <location>
        <begin position="37"/>
        <end position="49"/>
    </location>
</feature>
<gene>
    <name evidence="2" type="ORF">VHEMI05165</name>
</gene>
<feature type="compositionally biased region" description="Basic and acidic residues" evidence="1">
    <location>
        <begin position="456"/>
        <end position="472"/>
    </location>
</feature>
<dbReference type="EMBL" id="CDHN01000002">
    <property type="protein sequence ID" value="CEJ89316.1"/>
    <property type="molecule type" value="Genomic_DNA"/>
</dbReference>
<feature type="compositionally biased region" description="Low complexity" evidence="1">
    <location>
        <begin position="169"/>
        <end position="199"/>
    </location>
</feature>
<reference evidence="2 3" key="1">
    <citation type="journal article" date="2015" name="Genome Announc.">
        <title>Draft Genome Sequence and Gene Annotation of the Entomopathogenic Fungus Verticillium hemipterigenum.</title>
        <authorList>
            <person name="Horn F."/>
            <person name="Habel A."/>
            <person name="Scharf D.H."/>
            <person name="Dworschak J."/>
            <person name="Brakhage A.A."/>
            <person name="Guthke R."/>
            <person name="Hertweck C."/>
            <person name="Linde J."/>
        </authorList>
    </citation>
    <scope>NUCLEOTIDE SEQUENCE [LARGE SCALE GENOMIC DNA]</scope>
</reference>
<dbReference type="OrthoDB" id="5369729at2759"/>
<dbReference type="AlphaFoldDB" id="A0A0A1SX90"/>
<sequence>MTETAALVNSAHAIAPNAGASLARCASNAGTLRPGKPSISSSRCPSSSPIPRPQGNNTTASLCYRRIAKSSRRSLTLSSLPVPKSNSAHASLAGSGTSRRVSPNTVRVRTKASPAQPALDHQINSARLPLPTASLQTSLPSSRPQSVVLPLRTRASVDSLPKPPLTAVEETSPSPSSTTSDELPSQTFDTSPTSPDTSSEVAEIYSGQSSKRSSAASDDSFTANHLRLQAIEETLLNSGRTAIAETILAARTSHANLIPFLSESSPTNDQRRPVTHRHKISLRSSLSNVSLPSTPVRVPPIRGFRSSGSRKSSLILDMNVSTQQTNAVDDGVANDHTLRLVDDRAEHDALQVSTPTTARQSNIEDSSDIFLNIAREEAYRRAENERFYGGSYTPLSSSGRSGHRRPLSTSVAYYQQPMSPPKLARRLSDQQERPNLRAIDDDQSSQTSRSSTFRSMLREKAASSHPAEELSRARGGGVSLRQSPAPRSPVYHDEAFQQSRRRTSVTESTPPVSGRQYKSAILGHGHRKTYSSSPLIQSLEGRGQQQSANLMDGTESTTSTTAPSTVWDELDDLKSRINRLELTGKLPPTSAAAVARLSDERPATATTTVTSASLSPKRQPTLQLDTQNGVSSHPLLLTALTKSKQILGPGVYQALESAAHDALGLSQMMGTAGQGPISSGASAIASGSTPSITDRQLRRKADSVCRSLTELCLALNENMAQGTAYAQPQAANDNPRATPTTPTIPRSAGGMASSRRSSITADSIPPPPGSASRVLSKYEERRSAHFSAPPISLYTNPHNPTPDPGMSRRSSLLISRTRRAQTEEPEEGRESPFLRSRRTERVDAEDGCRSSLLIRSRRGSVDQNDEPQLGSPMKVRGSQTADYSPENQTPTTETDPNGSAGPSRRFVSDFHSRVTIPAGPATTHQRRYLERGTPDREVSTRTPDFSAMRRLSLHSRNNSLGSRRVNRDSMTPSAEPTVAAE</sequence>
<evidence type="ECO:0000313" key="2">
    <source>
        <dbReference type="EMBL" id="CEJ89316.1"/>
    </source>
</evidence>
<feature type="compositionally biased region" description="Basic and acidic residues" evidence="1">
    <location>
        <begin position="426"/>
        <end position="440"/>
    </location>
</feature>
<feature type="region of interest" description="Disordered" evidence="1">
    <location>
        <begin position="153"/>
        <end position="218"/>
    </location>
</feature>